<comment type="caution">
    <text evidence="1">The sequence shown here is derived from an EMBL/GenBank/DDBJ whole genome shotgun (WGS) entry which is preliminary data.</text>
</comment>
<sequence length="147" mass="17555">ALMKEKKNKIDRKDKSREYYKKKIDCLDIMEGTQEILEKKEYKEVLLLTECRVSDYGTKEVQKQYTENKVAGLAKYNNLTESIIMNIKLFIVHNKMDIDQNKEASPAKNMIVLNNYKIRSKLNLTLWDIPIYTRAFYIKKALEFYRK</sequence>
<reference evidence="1 2" key="1">
    <citation type="submission" date="2021-06" db="EMBL/GenBank/DDBJ databases">
        <authorList>
            <person name="Kallberg Y."/>
            <person name="Tangrot J."/>
            <person name="Rosling A."/>
        </authorList>
    </citation>
    <scope>NUCLEOTIDE SEQUENCE [LARGE SCALE GENOMIC DNA]</scope>
    <source>
        <strain evidence="1 2">120-4 pot B 10/14</strain>
    </source>
</reference>
<feature type="non-terminal residue" evidence="1">
    <location>
        <position position="1"/>
    </location>
</feature>
<name>A0ABN7WXG5_GIGMA</name>
<gene>
    <name evidence="1" type="ORF">GMARGA_LOCUS36313</name>
</gene>
<organism evidence="1 2">
    <name type="scientific">Gigaspora margarita</name>
    <dbReference type="NCBI Taxonomy" id="4874"/>
    <lineage>
        <taxon>Eukaryota</taxon>
        <taxon>Fungi</taxon>
        <taxon>Fungi incertae sedis</taxon>
        <taxon>Mucoromycota</taxon>
        <taxon>Glomeromycotina</taxon>
        <taxon>Glomeromycetes</taxon>
        <taxon>Diversisporales</taxon>
        <taxon>Gigasporaceae</taxon>
        <taxon>Gigaspora</taxon>
    </lineage>
</organism>
<evidence type="ECO:0000313" key="2">
    <source>
        <dbReference type="Proteomes" id="UP000789901"/>
    </source>
</evidence>
<accession>A0ABN7WXG5</accession>
<feature type="non-terminal residue" evidence="1">
    <location>
        <position position="147"/>
    </location>
</feature>
<protein>
    <submittedName>
        <fullName evidence="1">11053_t:CDS:1</fullName>
    </submittedName>
</protein>
<keyword evidence="2" id="KW-1185">Reference proteome</keyword>
<dbReference type="EMBL" id="CAJVQB010071020">
    <property type="protein sequence ID" value="CAG8843028.1"/>
    <property type="molecule type" value="Genomic_DNA"/>
</dbReference>
<proteinExistence type="predicted"/>
<dbReference type="Proteomes" id="UP000789901">
    <property type="component" value="Unassembled WGS sequence"/>
</dbReference>
<evidence type="ECO:0000313" key="1">
    <source>
        <dbReference type="EMBL" id="CAG8843028.1"/>
    </source>
</evidence>